<dbReference type="AlphaFoldDB" id="A0A819CZ17"/>
<comment type="caution">
    <text evidence="1">The sequence shown here is derived from an EMBL/GenBank/DDBJ whole genome shotgun (WGS) entry which is preliminary data.</text>
</comment>
<dbReference type="EMBL" id="CAJOBE010002529">
    <property type="protein sequence ID" value="CAF3828396.1"/>
    <property type="molecule type" value="Genomic_DNA"/>
</dbReference>
<evidence type="ECO:0000313" key="2">
    <source>
        <dbReference type="Proteomes" id="UP000663874"/>
    </source>
</evidence>
<proteinExistence type="predicted"/>
<dbReference type="Proteomes" id="UP000663874">
    <property type="component" value="Unassembled WGS sequence"/>
</dbReference>
<reference evidence="1" key="1">
    <citation type="submission" date="2021-02" db="EMBL/GenBank/DDBJ databases">
        <authorList>
            <person name="Nowell W R."/>
        </authorList>
    </citation>
    <scope>NUCLEOTIDE SEQUENCE</scope>
</reference>
<evidence type="ECO:0000313" key="1">
    <source>
        <dbReference type="EMBL" id="CAF3828396.1"/>
    </source>
</evidence>
<name>A0A819CZ17_9BILA</name>
<sequence>MSNNLQSNILISSDNLFQTNNSFTRSNTIDNAILRESITQELDEFCNNPLIFDEIRQFDPKQSTTVIPINLISELNGLIECDPIKMLNDFQCQQKFLQSDIIKLEKIQIRCQPRSKFRPRTQNESKISSHYLRCENGGELGYPAIYIPKIWSYQSDINIIEVALVDILKQAHLYAIDNKTSQISYDDQAFIFKDGPSNQLYFRVINEDFNNGYKTFMIELIKSKQDNIITKELIRSRKLYQSMLRFTRIYRDEYGKFQRDEIGQEYSSIMTEHYGDVSVEHMGPKYGSINKESMIFVVLKGRFVKNDISIMICEQTTQWSDEIKKFILNGNLIYFNIPYFPYQCINNIKANVIIYYKNQKIHESTYLYMHLSDEQFFDFHFNESMSNIDISMSKNKFSQDMANDIYFMPLISQKISQNKPRKRLNNKLA</sequence>
<organism evidence="1 2">
    <name type="scientific">Rotaria sordida</name>
    <dbReference type="NCBI Taxonomy" id="392033"/>
    <lineage>
        <taxon>Eukaryota</taxon>
        <taxon>Metazoa</taxon>
        <taxon>Spiralia</taxon>
        <taxon>Gnathifera</taxon>
        <taxon>Rotifera</taxon>
        <taxon>Eurotatoria</taxon>
        <taxon>Bdelloidea</taxon>
        <taxon>Philodinida</taxon>
        <taxon>Philodinidae</taxon>
        <taxon>Rotaria</taxon>
    </lineage>
</organism>
<accession>A0A819CZ17</accession>
<protein>
    <submittedName>
        <fullName evidence="1">Uncharacterized protein</fullName>
    </submittedName>
</protein>
<gene>
    <name evidence="1" type="ORF">FNK824_LOCUS16596</name>
</gene>